<reference evidence="2 3" key="1">
    <citation type="submission" date="2015-10" db="EMBL/GenBank/DDBJ databases">
        <title>The cercosporin biosynthetic gene cluster was horizontally transferred to several fungal lineages and shown to be expanded in Cercospora beticola based on microsynteny with recipient genomes.</title>
        <authorList>
            <person name="De Jonge R."/>
            <person name="Ebert M.K."/>
            <person name="Suttle J.C."/>
            <person name="Jurick Ii W.M."/>
            <person name="Secor G.A."/>
            <person name="Thomma B.P."/>
            <person name="Van De Peer Y."/>
            <person name="Bolton M.D."/>
        </authorList>
    </citation>
    <scope>NUCLEOTIDE SEQUENCE [LARGE SCALE GENOMIC DNA]</scope>
    <source>
        <strain evidence="2 3">09-40</strain>
    </source>
</reference>
<evidence type="ECO:0000313" key="2">
    <source>
        <dbReference type="EMBL" id="PIA94219.1"/>
    </source>
</evidence>
<dbReference type="InterPro" id="IPR052895">
    <property type="entry name" value="HetReg/Transcr_Mod"/>
</dbReference>
<dbReference type="Pfam" id="PF06985">
    <property type="entry name" value="HET"/>
    <property type="match status" value="1"/>
</dbReference>
<dbReference type="EMBL" id="LKMD01000104">
    <property type="protein sequence ID" value="PIA94219.1"/>
    <property type="molecule type" value="Genomic_DNA"/>
</dbReference>
<dbReference type="PANTHER" id="PTHR24148">
    <property type="entry name" value="ANKYRIN REPEAT DOMAIN-CONTAINING PROTEIN 39 HOMOLOG-RELATED"/>
    <property type="match status" value="1"/>
</dbReference>
<comment type="caution">
    <text evidence="2">The sequence shown here is derived from an EMBL/GenBank/DDBJ whole genome shotgun (WGS) entry which is preliminary data.</text>
</comment>
<proteinExistence type="predicted"/>
<name>A0A2G5HNU5_CERBT</name>
<accession>A0A2G5HNU5</accession>
<gene>
    <name evidence="2" type="ORF">CB0940_08612</name>
</gene>
<protein>
    <recommendedName>
        <fullName evidence="1">Heterokaryon incompatibility domain-containing protein</fullName>
    </recommendedName>
</protein>
<dbReference type="AlphaFoldDB" id="A0A2G5HNU5"/>
<sequence>MPSPCGVCIDAWQRHAKLCEPRAQLFQLFLTAPFCDIECATLASVTMFNKPHAAWSLVDVLEYVETNQSSSSTALPEKPLRCLKRGTESNSLHTQAYSAQDYVAVSYTWPSKAWTRLYDSNVSTKVWDGKHCSDSEHISLFMLHVLDKLLPMTSMNDDGQELHMWVDHSCINQDDDQEKQEQIAIMDRIYSGARLTAVMLEDVELTAEEYDFLRSYKRRIGEERARFVTLLRKILNGRWFGRAWCSQEFLLSRGTMFYVHQTGKPREPIDFASEVLAAWVTKARMYDATVPRLPEMRGIASLYQPIAGLVFVGSFAWAYGVVQDLECYEVFDKVALVLNLVRTPPHRRLTAFPSTEGNMSVNADTNVAKIVNVLAIQNRDFSLLQAGHQVDNPFIGLNGLGWAALPIKGDEIADSWRHHIYEVDKDPTASLTTEGLKLRGPIERVVTQQDWTIRRADKKLHITVDHIHRVIEPDWLQEPDAHSPVQGSLYDRDTQMSRLRDILYAVEALDAVDIWPTFLPADETWILRGQHDGFRSYDEGSLRSRIIKRSIFDPARLNELSLLAQLSCIEAMKPASM</sequence>
<dbReference type="OrthoDB" id="270167at2759"/>
<dbReference type="InterPro" id="IPR010730">
    <property type="entry name" value="HET"/>
</dbReference>
<evidence type="ECO:0000259" key="1">
    <source>
        <dbReference type="Pfam" id="PF06985"/>
    </source>
</evidence>
<dbReference type="Proteomes" id="UP000230605">
    <property type="component" value="Chromosome 6"/>
</dbReference>
<dbReference type="PANTHER" id="PTHR24148:SF82">
    <property type="entry name" value="HETEROKARYON INCOMPATIBILITY DOMAIN-CONTAINING PROTEIN"/>
    <property type="match status" value="1"/>
</dbReference>
<evidence type="ECO:0000313" key="3">
    <source>
        <dbReference type="Proteomes" id="UP000230605"/>
    </source>
</evidence>
<feature type="domain" description="Heterokaryon incompatibility" evidence="1">
    <location>
        <begin position="102"/>
        <end position="248"/>
    </location>
</feature>
<organism evidence="2 3">
    <name type="scientific">Cercospora beticola</name>
    <name type="common">Sugarbeet leaf spot fungus</name>
    <dbReference type="NCBI Taxonomy" id="122368"/>
    <lineage>
        <taxon>Eukaryota</taxon>
        <taxon>Fungi</taxon>
        <taxon>Dikarya</taxon>
        <taxon>Ascomycota</taxon>
        <taxon>Pezizomycotina</taxon>
        <taxon>Dothideomycetes</taxon>
        <taxon>Dothideomycetidae</taxon>
        <taxon>Mycosphaerellales</taxon>
        <taxon>Mycosphaerellaceae</taxon>
        <taxon>Cercospora</taxon>
    </lineage>
</organism>